<sequence>MRGLRKEFTVRVKAGRLRREKRTVTAVDGIDLRVERGEMVGYIGPNGAGKSTTLKMLTGVLMPSAGEARVCGLRPVAERTRLALRIGVVFGQRSQLWWDLPLRESFDLLRHVYRVPAGEHAARLARCRGLLDLDEFLDTPVRQLSLGQRMRGELTAALLHGPEVLFLDEPTIGLDVVSKQAVRGFLAELGRAGDTTLVLTTHDLADIERLCRRLVVIDHGRVVHDGSIAALHSRYGSRRMVVAELDAALPAPPALPGAPLVRVEADGHRLVFALESASVAEVVAGLAGLAALRDISIVEPDIEEVVARLYRTPAEIGG</sequence>
<dbReference type="InterPro" id="IPR027417">
    <property type="entry name" value="P-loop_NTPase"/>
</dbReference>
<dbReference type="STRING" id="227316.GA0070604_4704"/>
<proteinExistence type="predicted"/>
<evidence type="ECO:0000256" key="3">
    <source>
        <dbReference type="ARBA" id="ARBA00022741"/>
    </source>
</evidence>
<name>A0A1C6V859_9ACTN</name>
<evidence type="ECO:0000313" key="8">
    <source>
        <dbReference type="Proteomes" id="UP000199696"/>
    </source>
</evidence>
<evidence type="ECO:0000256" key="5">
    <source>
        <dbReference type="ARBA" id="ARBA00023251"/>
    </source>
</evidence>
<evidence type="ECO:0000256" key="2">
    <source>
        <dbReference type="ARBA" id="ARBA00022448"/>
    </source>
</evidence>
<keyword evidence="5" id="KW-0046">Antibiotic resistance</keyword>
<evidence type="ECO:0000313" key="7">
    <source>
        <dbReference type="EMBL" id="SCL62274.1"/>
    </source>
</evidence>
<organism evidence="7 8">
    <name type="scientific">Micromonospora eburnea</name>
    <dbReference type="NCBI Taxonomy" id="227316"/>
    <lineage>
        <taxon>Bacteria</taxon>
        <taxon>Bacillati</taxon>
        <taxon>Actinomycetota</taxon>
        <taxon>Actinomycetes</taxon>
        <taxon>Micromonosporales</taxon>
        <taxon>Micromonosporaceae</taxon>
        <taxon>Micromonospora</taxon>
    </lineage>
</organism>
<dbReference type="Proteomes" id="UP000199696">
    <property type="component" value="Unassembled WGS sequence"/>
</dbReference>
<evidence type="ECO:0000256" key="1">
    <source>
        <dbReference type="ARBA" id="ARBA00004202"/>
    </source>
</evidence>
<keyword evidence="8" id="KW-1185">Reference proteome</keyword>
<dbReference type="SUPFAM" id="SSF52540">
    <property type="entry name" value="P-loop containing nucleoside triphosphate hydrolases"/>
    <property type="match status" value="1"/>
</dbReference>
<keyword evidence="4 7" id="KW-0067">ATP-binding</keyword>
<dbReference type="GO" id="GO:0016887">
    <property type="term" value="F:ATP hydrolysis activity"/>
    <property type="evidence" value="ECO:0007669"/>
    <property type="project" value="InterPro"/>
</dbReference>
<dbReference type="GO" id="GO:0005886">
    <property type="term" value="C:plasma membrane"/>
    <property type="evidence" value="ECO:0007669"/>
    <property type="project" value="UniProtKB-SubCell"/>
</dbReference>
<dbReference type="InterPro" id="IPR050763">
    <property type="entry name" value="ABC_transporter_ATP-binding"/>
</dbReference>
<gene>
    <name evidence="7" type="ORF">GA0070604_4704</name>
</gene>
<dbReference type="EMBL" id="FMHY01000002">
    <property type="protein sequence ID" value="SCL62274.1"/>
    <property type="molecule type" value="Genomic_DNA"/>
</dbReference>
<dbReference type="AlphaFoldDB" id="A0A1C6V859"/>
<evidence type="ECO:0000256" key="4">
    <source>
        <dbReference type="ARBA" id="ARBA00022840"/>
    </source>
</evidence>
<keyword evidence="2" id="KW-0813">Transport</keyword>
<keyword evidence="3" id="KW-0547">Nucleotide-binding</keyword>
<protein>
    <submittedName>
        <fullName evidence="7">ABC-2 type transport system ATP-binding protein</fullName>
    </submittedName>
</protein>
<dbReference type="Pfam" id="PF00005">
    <property type="entry name" value="ABC_tran"/>
    <property type="match status" value="1"/>
</dbReference>
<evidence type="ECO:0000259" key="6">
    <source>
        <dbReference type="PROSITE" id="PS50893"/>
    </source>
</evidence>
<feature type="domain" description="ABC transporter" evidence="6">
    <location>
        <begin position="12"/>
        <end position="244"/>
    </location>
</feature>
<dbReference type="SMART" id="SM00382">
    <property type="entry name" value="AAA"/>
    <property type="match status" value="1"/>
</dbReference>
<dbReference type="InterPro" id="IPR003439">
    <property type="entry name" value="ABC_transporter-like_ATP-bd"/>
</dbReference>
<dbReference type="GO" id="GO:0005524">
    <property type="term" value="F:ATP binding"/>
    <property type="evidence" value="ECO:0007669"/>
    <property type="project" value="UniProtKB-KW"/>
</dbReference>
<comment type="subcellular location">
    <subcellularLocation>
        <location evidence="1">Cell membrane</location>
        <topology evidence="1">Peripheral membrane protein</topology>
    </subcellularLocation>
</comment>
<dbReference type="Gene3D" id="3.40.50.300">
    <property type="entry name" value="P-loop containing nucleotide triphosphate hydrolases"/>
    <property type="match status" value="1"/>
</dbReference>
<dbReference type="PANTHER" id="PTHR42711">
    <property type="entry name" value="ABC TRANSPORTER ATP-BINDING PROTEIN"/>
    <property type="match status" value="1"/>
</dbReference>
<reference evidence="8" key="1">
    <citation type="submission" date="2016-06" db="EMBL/GenBank/DDBJ databases">
        <authorList>
            <person name="Varghese N."/>
            <person name="Submissions Spin"/>
        </authorList>
    </citation>
    <scope>NUCLEOTIDE SEQUENCE [LARGE SCALE GENOMIC DNA]</scope>
    <source>
        <strain evidence="8">DSM 44814</strain>
    </source>
</reference>
<dbReference type="GO" id="GO:0046677">
    <property type="term" value="P:response to antibiotic"/>
    <property type="evidence" value="ECO:0007669"/>
    <property type="project" value="UniProtKB-KW"/>
</dbReference>
<accession>A0A1C6V859</accession>
<dbReference type="PANTHER" id="PTHR42711:SF1">
    <property type="entry name" value="ABC-TRANSPORT PROTEIN, ATP-BINDING COMPONENT"/>
    <property type="match status" value="1"/>
</dbReference>
<dbReference type="PROSITE" id="PS50893">
    <property type="entry name" value="ABC_TRANSPORTER_2"/>
    <property type="match status" value="1"/>
</dbReference>
<dbReference type="InterPro" id="IPR003593">
    <property type="entry name" value="AAA+_ATPase"/>
</dbReference>